<dbReference type="InterPro" id="IPR011047">
    <property type="entry name" value="Quinoprotein_ADH-like_sf"/>
</dbReference>
<gene>
    <name evidence="1" type="ORF">RM779_22170</name>
</gene>
<name>A0ABU2S8I0_9ACTN</name>
<protein>
    <recommendedName>
        <fullName evidence="3">PQQ-binding-like beta-propeller repeat protein</fullName>
    </recommendedName>
</protein>
<dbReference type="RefSeq" id="WP_311619507.1">
    <property type="nucleotide sequence ID" value="NZ_JAVREV010000013.1"/>
</dbReference>
<dbReference type="SUPFAM" id="SSF50998">
    <property type="entry name" value="Quinoprotein alcohol dehydrogenase-like"/>
    <property type="match status" value="1"/>
</dbReference>
<dbReference type="Proteomes" id="UP001183615">
    <property type="component" value="Unassembled WGS sequence"/>
</dbReference>
<reference evidence="2" key="1">
    <citation type="submission" date="2023-07" db="EMBL/GenBank/DDBJ databases">
        <title>30 novel species of actinomycetes from the DSMZ collection.</title>
        <authorList>
            <person name="Nouioui I."/>
        </authorList>
    </citation>
    <scope>NUCLEOTIDE SEQUENCE [LARGE SCALE GENOMIC DNA]</scope>
    <source>
        <strain evidence="2">DSM 41886</strain>
    </source>
</reference>
<dbReference type="EMBL" id="JAVREV010000013">
    <property type="protein sequence ID" value="MDT0445287.1"/>
    <property type="molecule type" value="Genomic_DNA"/>
</dbReference>
<sequence>MPSLYDTGRGWESSEEGTQFVLPRSEAVGVYWERQGEYGFTVLDAATGETRWSSVPISPVEHTDVPFVVVTVDGKEYLAAWSSGTTDSDAVNIGRDIVSLDIFPAEASGDAVQPLHVEVDGDGDVRDGGAGLLVRGDGDTAVAVDPATGDTTEYDINTLEPPSDCPDCESSWMIVGLTANGPLLGTQIDIDYSGFWVPGGWATTDLRPEGADPEEAPSLGVAKDNLLVAGWDEAGDSDAYLWTVVDSASGQTLATVRCEGHMTSSSDTTLSANGRYLAHGARVFDLQGGTGECHQRTDTTNQLRFEIVTDEGMAFGYSSTDSPVQLDMTTGEIEELDDVNVHFPFGDTAGFGLFWDDAARTMVAYPHS</sequence>
<keyword evidence="2" id="KW-1185">Reference proteome</keyword>
<comment type="caution">
    <text evidence="1">The sequence shown here is derived from an EMBL/GenBank/DDBJ whole genome shotgun (WGS) entry which is preliminary data.</text>
</comment>
<organism evidence="1 2">
    <name type="scientific">Streptomyces johnsoniae</name>
    <dbReference type="NCBI Taxonomy" id="3075532"/>
    <lineage>
        <taxon>Bacteria</taxon>
        <taxon>Bacillati</taxon>
        <taxon>Actinomycetota</taxon>
        <taxon>Actinomycetes</taxon>
        <taxon>Kitasatosporales</taxon>
        <taxon>Streptomycetaceae</taxon>
        <taxon>Streptomyces</taxon>
    </lineage>
</organism>
<evidence type="ECO:0008006" key="3">
    <source>
        <dbReference type="Google" id="ProtNLM"/>
    </source>
</evidence>
<evidence type="ECO:0000313" key="2">
    <source>
        <dbReference type="Proteomes" id="UP001183615"/>
    </source>
</evidence>
<proteinExistence type="predicted"/>
<evidence type="ECO:0000313" key="1">
    <source>
        <dbReference type="EMBL" id="MDT0445287.1"/>
    </source>
</evidence>
<accession>A0ABU2S8I0</accession>